<dbReference type="STRING" id="36847.CLNEO_17820"/>
<name>A0A136WE28_9FIRM</name>
<evidence type="ECO:0000313" key="2">
    <source>
        <dbReference type="Proteomes" id="UP000070539"/>
    </source>
</evidence>
<dbReference type="RefSeq" id="WP_066087676.1">
    <property type="nucleotide sequence ID" value="NZ_LRVM01000005.1"/>
</dbReference>
<proteinExistence type="predicted"/>
<gene>
    <name evidence="1" type="ORF">CLNEO_17820</name>
</gene>
<organism evidence="1 2">
    <name type="scientific">Anaerotignum neopropionicum</name>
    <dbReference type="NCBI Taxonomy" id="36847"/>
    <lineage>
        <taxon>Bacteria</taxon>
        <taxon>Bacillati</taxon>
        <taxon>Bacillota</taxon>
        <taxon>Clostridia</taxon>
        <taxon>Lachnospirales</taxon>
        <taxon>Anaerotignaceae</taxon>
        <taxon>Anaerotignum</taxon>
    </lineage>
</organism>
<keyword evidence="2" id="KW-1185">Reference proteome</keyword>
<dbReference type="SUPFAM" id="SSF52540">
    <property type="entry name" value="P-loop containing nucleoside triphosphate hydrolases"/>
    <property type="match status" value="1"/>
</dbReference>
<dbReference type="Gene3D" id="3.40.50.300">
    <property type="entry name" value="P-loop containing nucleotide triphosphate hydrolases"/>
    <property type="match status" value="1"/>
</dbReference>
<evidence type="ECO:0008006" key="3">
    <source>
        <dbReference type="Google" id="ProtNLM"/>
    </source>
</evidence>
<evidence type="ECO:0000313" key="1">
    <source>
        <dbReference type="EMBL" id="KXL52760.1"/>
    </source>
</evidence>
<dbReference type="EMBL" id="LRVM01000005">
    <property type="protein sequence ID" value="KXL52760.1"/>
    <property type="molecule type" value="Genomic_DNA"/>
</dbReference>
<reference evidence="1 2" key="1">
    <citation type="submission" date="2016-01" db="EMBL/GenBank/DDBJ databases">
        <title>Genome sequence of Clostridium neopropionicum X4, DSM-3847.</title>
        <authorList>
            <person name="Poehlein A."/>
            <person name="Beck M.H."/>
            <person name="Bengelsdorf F.R."/>
            <person name="Daniel R."/>
            <person name="Duerre P."/>
        </authorList>
    </citation>
    <scope>NUCLEOTIDE SEQUENCE [LARGE SCALE GENOMIC DNA]</scope>
    <source>
        <strain evidence="1 2">DSM-3847</strain>
    </source>
</reference>
<dbReference type="InterPro" id="IPR027417">
    <property type="entry name" value="P-loop_NTPase"/>
</dbReference>
<accession>A0A136WE28</accession>
<dbReference type="OrthoDB" id="9779501at2"/>
<dbReference type="AlphaFoldDB" id="A0A136WE28"/>
<comment type="caution">
    <text evidence="1">The sequence shown here is derived from an EMBL/GenBank/DDBJ whole genome shotgun (WGS) entry which is preliminary data.</text>
</comment>
<protein>
    <recommendedName>
        <fullName evidence="3">CobQ/CobB/MinD/ParA nucleotide binding domain protein</fullName>
    </recommendedName>
</protein>
<sequence>MLTDDKRIRIITGHYGSGKTEFAVNYTMKLSQMGRKIAIADLDIVNVYFRSREKKKEMEAAGVMVIASSIEGAGLDVPAVSAAMTMPARERSFDYIVDLGGNDVGTMVLGRLKPILDPEEVDFFMVVNTYRPDTSTPEGVIEQMEKLECASGLKVTGFINNTNLIRETNAQCLFDGDAILREVTKQTGVAVRYVSYVEELMAEEVPLGLAGELFPMKLYMRQTWM</sequence>
<dbReference type="Proteomes" id="UP000070539">
    <property type="component" value="Unassembled WGS sequence"/>
</dbReference>
<dbReference type="PATRIC" id="fig|36847.3.peg.2095"/>